<accession>A0A4Y2L5X0</accession>
<evidence type="ECO:0000313" key="2">
    <source>
        <dbReference type="Proteomes" id="UP000499080"/>
    </source>
</evidence>
<protein>
    <submittedName>
        <fullName evidence="1">Uncharacterized protein</fullName>
    </submittedName>
</protein>
<name>A0A4Y2L5X0_ARAVE</name>
<dbReference type="Proteomes" id="UP000499080">
    <property type="component" value="Unassembled WGS sequence"/>
</dbReference>
<sequence length="214" mass="24786">MKPRHLNCLAHFGDPPDGSIDVREHLTGPQHYPDNRLVSRTRAEVPRNQEEEVYYCTVSSSPVLGNLIFSRHWRWQRHLQELGWWPTIDTPDQVLALEPTCIWQISKKKRKRAVSHSNIRSSFAIRIPRNVLMSYSSSLCRIRLKILLSVEILTTRLKGEAVLMVTLYSLQKCQEKTSVLSTTGVVLRMFVMEKVLLSNHTFTKTVTFRKKSQS</sequence>
<comment type="caution">
    <text evidence="1">The sequence shown here is derived from an EMBL/GenBank/DDBJ whole genome shotgun (WGS) entry which is preliminary data.</text>
</comment>
<keyword evidence="2" id="KW-1185">Reference proteome</keyword>
<evidence type="ECO:0000313" key="1">
    <source>
        <dbReference type="EMBL" id="GBN09223.1"/>
    </source>
</evidence>
<dbReference type="EMBL" id="BGPR01005332">
    <property type="protein sequence ID" value="GBN09223.1"/>
    <property type="molecule type" value="Genomic_DNA"/>
</dbReference>
<dbReference type="AlphaFoldDB" id="A0A4Y2L5X0"/>
<organism evidence="1 2">
    <name type="scientific">Araneus ventricosus</name>
    <name type="common">Orbweaver spider</name>
    <name type="synonym">Epeira ventricosa</name>
    <dbReference type="NCBI Taxonomy" id="182803"/>
    <lineage>
        <taxon>Eukaryota</taxon>
        <taxon>Metazoa</taxon>
        <taxon>Ecdysozoa</taxon>
        <taxon>Arthropoda</taxon>
        <taxon>Chelicerata</taxon>
        <taxon>Arachnida</taxon>
        <taxon>Araneae</taxon>
        <taxon>Araneomorphae</taxon>
        <taxon>Entelegynae</taxon>
        <taxon>Araneoidea</taxon>
        <taxon>Araneidae</taxon>
        <taxon>Araneus</taxon>
    </lineage>
</organism>
<proteinExistence type="predicted"/>
<gene>
    <name evidence="1" type="ORF">AVEN_268485_1</name>
</gene>
<reference evidence="1 2" key="1">
    <citation type="journal article" date="2019" name="Sci. Rep.">
        <title>Orb-weaving spider Araneus ventricosus genome elucidates the spidroin gene catalogue.</title>
        <authorList>
            <person name="Kono N."/>
            <person name="Nakamura H."/>
            <person name="Ohtoshi R."/>
            <person name="Moran D.A.P."/>
            <person name="Shinohara A."/>
            <person name="Yoshida Y."/>
            <person name="Fujiwara M."/>
            <person name="Mori M."/>
            <person name="Tomita M."/>
            <person name="Arakawa K."/>
        </authorList>
    </citation>
    <scope>NUCLEOTIDE SEQUENCE [LARGE SCALE GENOMIC DNA]</scope>
</reference>